<dbReference type="CDD" id="cd02440">
    <property type="entry name" value="AdoMet_MTases"/>
    <property type="match status" value="1"/>
</dbReference>
<dbReference type="OrthoDB" id="9791837at2"/>
<keyword evidence="1 4" id="KW-0489">Methyltransferase</keyword>
<sequence>MKDQSELAQNIIEIYKKHARAWTELRGQFLYEKAWLDHFLSLLLEHSTILDLGCGSAKPIAAYLIAQGHPVVGVDSSAVMIEMAQENFPEQSWIQADMRQMDLGQKFQGILAWDSFFHLTQDDQRAMFSIFQKHAQPGVVLMFTSGPSHGEAIGDLFGDALYHSSLSQEEYRALLKQHGFKVVKMIAEDKECAGHTVWLAKKIDEEILNKNVEHRKSLKKPNQG</sequence>
<name>A0A4V2LPA4_9GAMM</name>
<gene>
    <name evidence="4" type="ORF">E0H85_14380</name>
</gene>
<dbReference type="PANTHER" id="PTHR43861:SF1">
    <property type="entry name" value="TRANS-ACONITATE 2-METHYLTRANSFERASE"/>
    <property type="match status" value="1"/>
</dbReference>
<dbReference type="EMBL" id="SJOA01000024">
    <property type="protein sequence ID" value="TCB55964.1"/>
    <property type="molecule type" value="Genomic_DNA"/>
</dbReference>
<evidence type="ECO:0000256" key="1">
    <source>
        <dbReference type="ARBA" id="ARBA00022603"/>
    </source>
</evidence>
<dbReference type="RefSeq" id="WP_067721885.1">
    <property type="nucleotide sequence ID" value="NZ_JABERI010000001.1"/>
</dbReference>
<dbReference type="GO" id="GO:0032259">
    <property type="term" value="P:methylation"/>
    <property type="evidence" value="ECO:0007669"/>
    <property type="project" value="UniProtKB-KW"/>
</dbReference>
<evidence type="ECO:0000259" key="3">
    <source>
        <dbReference type="Pfam" id="PF13649"/>
    </source>
</evidence>
<feature type="domain" description="Methyltransferase" evidence="3">
    <location>
        <begin position="49"/>
        <end position="138"/>
    </location>
</feature>
<accession>A0A4V2LPA4</accession>
<dbReference type="GO" id="GO:0008168">
    <property type="term" value="F:methyltransferase activity"/>
    <property type="evidence" value="ECO:0007669"/>
    <property type="project" value="UniProtKB-KW"/>
</dbReference>
<dbReference type="Gene3D" id="3.40.50.150">
    <property type="entry name" value="Vaccinia Virus protein VP39"/>
    <property type="match status" value="1"/>
</dbReference>
<protein>
    <submittedName>
        <fullName evidence="4">Class I SAM-dependent methyltransferase</fullName>
    </submittedName>
</protein>
<dbReference type="Proteomes" id="UP000291380">
    <property type="component" value="Unassembled WGS sequence"/>
</dbReference>
<organism evidence="4 5">
    <name type="scientific">Acinetobacter terrae</name>
    <dbReference type="NCBI Taxonomy" id="2731247"/>
    <lineage>
        <taxon>Bacteria</taxon>
        <taxon>Pseudomonadati</taxon>
        <taxon>Pseudomonadota</taxon>
        <taxon>Gammaproteobacteria</taxon>
        <taxon>Moraxellales</taxon>
        <taxon>Moraxellaceae</taxon>
        <taxon>Acinetobacter</taxon>
        <taxon>Acinetobacter Taxon 24</taxon>
    </lineage>
</organism>
<proteinExistence type="predicted"/>
<evidence type="ECO:0000313" key="5">
    <source>
        <dbReference type="Proteomes" id="UP000291380"/>
    </source>
</evidence>
<comment type="caution">
    <text evidence="4">The sequence shown here is derived from an EMBL/GenBank/DDBJ whole genome shotgun (WGS) entry which is preliminary data.</text>
</comment>
<evidence type="ECO:0000313" key="4">
    <source>
        <dbReference type="EMBL" id="TCB55964.1"/>
    </source>
</evidence>
<dbReference type="PANTHER" id="PTHR43861">
    <property type="entry name" value="TRANS-ACONITATE 2-METHYLTRANSFERASE-RELATED"/>
    <property type="match status" value="1"/>
</dbReference>
<reference evidence="4 5" key="1">
    <citation type="submission" date="2019-02" db="EMBL/GenBank/DDBJ databases">
        <title>High diversity of culturable Acinetobacter species in natural soil and water ecosystems.</title>
        <authorList>
            <person name="Radolfova-Krizova L."/>
            <person name="Nemec A."/>
        </authorList>
    </citation>
    <scope>NUCLEOTIDE SEQUENCE [LARGE SCALE GENOMIC DNA]</scope>
    <source>
        <strain evidence="4 5">ANC 4281</strain>
    </source>
</reference>
<dbReference type="SUPFAM" id="SSF53335">
    <property type="entry name" value="S-adenosyl-L-methionine-dependent methyltransferases"/>
    <property type="match status" value="1"/>
</dbReference>
<dbReference type="InterPro" id="IPR041698">
    <property type="entry name" value="Methyltransf_25"/>
</dbReference>
<dbReference type="AlphaFoldDB" id="A0A4V2LPA4"/>
<dbReference type="InterPro" id="IPR029063">
    <property type="entry name" value="SAM-dependent_MTases_sf"/>
</dbReference>
<evidence type="ECO:0000256" key="2">
    <source>
        <dbReference type="ARBA" id="ARBA00022679"/>
    </source>
</evidence>
<dbReference type="Pfam" id="PF13649">
    <property type="entry name" value="Methyltransf_25"/>
    <property type="match status" value="1"/>
</dbReference>
<keyword evidence="2 4" id="KW-0808">Transferase</keyword>